<feature type="compositionally biased region" description="Polar residues" evidence="1">
    <location>
        <begin position="412"/>
        <end position="427"/>
    </location>
</feature>
<feature type="compositionally biased region" description="Polar residues" evidence="1">
    <location>
        <begin position="75"/>
        <end position="115"/>
    </location>
</feature>
<feature type="compositionally biased region" description="Basic and acidic residues" evidence="1">
    <location>
        <begin position="61"/>
        <end position="70"/>
    </location>
</feature>
<feature type="region of interest" description="Disordered" evidence="1">
    <location>
        <begin position="600"/>
        <end position="637"/>
    </location>
</feature>
<sequence length="898" mass="98836">MYDVTGTKAETSEVRSLLLTESKKPQYHSPSKAEDIGSSVSELVDINASPLPGGNIQTPDNSHHLSDTNDKVAFNNDSNTQKFVNTTVPSRSTSQSTSTNVPDSDNSDAPVNKTDVNISVNETLDGSEEHSGDHMKSSVTYIRINNLFKMSGNHSESETIVSSSVVTNIPNITELPSKQVQTFEEDKTADSLTANHIINEGETSTCNRLVDSSDNLRYNLAASDQPNETFEHLSSGLREDKTIEPSFNYPSETKDYQSDDISTTNHVTDQYGLDTFTEGKDTPDELVKNHLFSDQQTEVNAFQMSPFSQTGDYNTVAHKNFDALTVGNDNSLNAQSLSQSKVESLTDPKINNNGKQSNTECVNVLISGKEQSVDSGTNRFNIMGSFLPKQAEAAESTVIFTNFATKEELENAHSSAVSEISSQQPPTFNEPFPDRNTTDDHTESNTSRSSSLKTHDYRSPEEDALVTEIYYNTDEMASSSGSQVAAKNVEDDFIKSSRNLHFVTFDSFKNAETTVKPQQAITNSTAANFSSIISPITVDAAQYSVALVNIPVNEDDTFENVPLVSEISPLIGRLEQSDILTSSMPHTSYFPVLNLSEFEDKDSTSKPETLPGEKANNVRADHQKTLGHESPIKSGEAQSEIHIFTSYGKETSDREDSVDSCLVNPVKICALYESNDGRPQENVNNDGDTLLSYKAKPSSLTDKNNTTVDSDNSDNIVTDFKGSQSTPPLSWISERSDYSNMTYSPTVYLCNSETSLEISPSLINSSSQLESDTNMTDNTARWLNHSLNGVEFGEQTVRSILVDNNTEDDRKTLAIFSPLQTLSQSSSTEEKAVADEEDSSTAQIYVDDKYILQLSQRSRISDHVSKSETDENANGSICHKRFIFTGYAYNMLTSFFHL</sequence>
<reference evidence="2" key="1">
    <citation type="submission" date="2022-06" db="EMBL/GenBank/DDBJ databases">
        <authorList>
            <person name="Berger JAMES D."/>
            <person name="Berger JAMES D."/>
        </authorList>
    </citation>
    <scope>NUCLEOTIDE SEQUENCE [LARGE SCALE GENOMIC DNA]</scope>
</reference>
<feature type="compositionally biased region" description="Basic and acidic residues" evidence="1">
    <location>
        <begin position="432"/>
        <end position="443"/>
    </location>
</feature>
<dbReference type="AlphaFoldDB" id="A0AA85J8C2"/>
<dbReference type="Proteomes" id="UP000050795">
    <property type="component" value="Unassembled WGS sequence"/>
</dbReference>
<name>A0AA85J8C2_TRIRE</name>
<organism evidence="2 3">
    <name type="scientific">Trichobilharzia regenti</name>
    <name type="common">Nasal bird schistosome</name>
    <dbReference type="NCBI Taxonomy" id="157069"/>
    <lineage>
        <taxon>Eukaryota</taxon>
        <taxon>Metazoa</taxon>
        <taxon>Spiralia</taxon>
        <taxon>Lophotrochozoa</taxon>
        <taxon>Platyhelminthes</taxon>
        <taxon>Trematoda</taxon>
        <taxon>Digenea</taxon>
        <taxon>Strigeidida</taxon>
        <taxon>Schistosomatoidea</taxon>
        <taxon>Schistosomatidae</taxon>
        <taxon>Trichobilharzia</taxon>
    </lineage>
</organism>
<protein>
    <submittedName>
        <fullName evidence="3">Uncharacterized protein</fullName>
    </submittedName>
</protein>
<accession>A0AA85J8C2</accession>
<evidence type="ECO:0000256" key="1">
    <source>
        <dbReference type="SAM" id="MobiDB-lite"/>
    </source>
</evidence>
<feature type="compositionally biased region" description="Low complexity" evidence="1">
    <location>
        <begin position="701"/>
        <end position="715"/>
    </location>
</feature>
<reference evidence="3" key="2">
    <citation type="submission" date="2023-11" db="UniProtKB">
        <authorList>
            <consortium name="WormBaseParasite"/>
        </authorList>
    </citation>
    <scope>IDENTIFICATION</scope>
</reference>
<keyword evidence="2" id="KW-1185">Reference proteome</keyword>
<evidence type="ECO:0000313" key="2">
    <source>
        <dbReference type="Proteomes" id="UP000050795"/>
    </source>
</evidence>
<feature type="compositionally biased region" description="Basic and acidic residues" evidence="1">
    <location>
        <begin position="619"/>
        <end position="631"/>
    </location>
</feature>
<dbReference type="WBParaSite" id="TREG1_137330.1">
    <property type="protein sequence ID" value="TREG1_137330.1"/>
    <property type="gene ID" value="TREG1_137330"/>
</dbReference>
<feature type="region of interest" description="Disordered" evidence="1">
    <location>
        <begin position="20"/>
        <end position="115"/>
    </location>
</feature>
<feature type="region of interest" description="Disordered" evidence="1">
    <location>
        <begin position="694"/>
        <end position="721"/>
    </location>
</feature>
<proteinExistence type="predicted"/>
<evidence type="ECO:0000313" key="3">
    <source>
        <dbReference type="WBParaSite" id="TREG1_137330.1"/>
    </source>
</evidence>
<feature type="region of interest" description="Disordered" evidence="1">
    <location>
        <begin position="411"/>
        <end position="460"/>
    </location>
</feature>